<dbReference type="Proteomes" id="UP000663887">
    <property type="component" value="Unassembled WGS sequence"/>
</dbReference>
<evidence type="ECO:0000256" key="1">
    <source>
        <dbReference type="SAM" id="Phobius"/>
    </source>
</evidence>
<accession>A0A816UQF0</accession>
<name>A0A816UQF0_9BILA</name>
<dbReference type="AlphaFoldDB" id="A0A816UQF0"/>
<dbReference type="GO" id="GO:0120053">
    <property type="term" value="F:ribitol beta-1,4-xylosyltransferase activity"/>
    <property type="evidence" value="ECO:0007669"/>
    <property type="project" value="InterPro"/>
</dbReference>
<dbReference type="GO" id="GO:0035269">
    <property type="term" value="P:protein O-linked glycosylation via mannose"/>
    <property type="evidence" value="ECO:0007669"/>
    <property type="project" value="InterPro"/>
</dbReference>
<keyword evidence="1" id="KW-0472">Membrane</keyword>
<evidence type="ECO:0008006" key="4">
    <source>
        <dbReference type="Google" id="ProtNLM"/>
    </source>
</evidence>
<dbReference type="PANTHER" id="PTHR15576">
    <property type="entry name" value="RIBITOL-5-PHOSPHATE XYLOSYLTRANSFERASE 1"/>
    <property type="match status" value="1"/>
</dbReference>
<reference evidence="2" key="1">
    <citation type="submission" date="2021-02" db="EMBL/GenBank/DDBJ databases">
        <authorList>
            <person name="Nowell W R."/>
        </authorList>
    </citation>
    <scope>NUCLEOTIDE SEQUENCE</scope>
</reference>
<dbReference type="EMBL" id="CAJNRG010009561">
    <property type="protein sequence ID" value="CAF2114885.1"/>
    <property type="molecule type" value="Genomic_DNA"/>
</dbReference>
<dbReference type="InterPro" id="IPR055286">
    <property type="entry name" value="RXYLT1-like"/>
</dbReference>
<proteinExistence type="predicted"/>
<protein>
    <recommendedName>
        <fullName evidence="4">Exostosin GT47 domain-containing protein</fullName>
    </recommendedName>
</protein>
<gene>
    <name evidence="2" type="ORF">XDN619_LOCUS21476</name>
</gene>
<keyword evidence="1" id="KW-1133">Transmembrane helix</keyword>
<evidence type="ECO:0000313" key="2">
    <source>
        <dbReference type="EMBL" id="CAF2114885.1"/>
    </source>
</evidence>
<feature type="transmembrane region" description="Helical" evidence="1">
    <location>
        <begin position="15"/>
        <end position="38"/>
    </location>
</feature>
<dbReference type="GO" id="GO:0005794">
    <property type="term" value="C:Golgi apparatus"/>
    <property type="evidence" value="ECO:0007669"/>
    <property type="project" value="TreeGrafter"/>
</dbReference>
<sequence length="357" mass="41072">MACKRLIGSSFQQRCFIFCIPLAICIAYTLFLLSTPLLKLQCFVCMHDTIPNNEAKFYDLLYNKTNPINQVSVYYRQAPSSRNSSYPYISGDTFRAFADYVYDETRQDRLNLVKYGEIIFVKTDHLVKFFNSSFDSIKNPFVLVTHNSDASAPAIYESYLLNPKILIWYASNPSVRNRAKLSPIPIGLANAYWPHGSLSKFTFALRNHRKPWSQRTNLLYVNFDVANNKAQRAKALLQASKIGNTQIIKQRIALETYLEHIGNVKFVLSPPGGGTDCHRTWEALYMGAVPIVLTSELDPLFSKTRSVIFNDWSQLTQDFLLSFNFSLNDHIIPDVLKARYWRKTLFRHRHNYSSVSS</sequence>
<evidence type="ECO:0000313" key="3">
    <source>
        <dbReference type="Proteomes" id="UP000663887"/>
    </source>
</evidence>
<comment type="caution">
    <text evidence="2">The sequence shown here is derived from an EMBL/GenBank/DDBJ whole genome shotgun (WGS) entry which is preliminary data.</text>
</comment>
<keyword evidence="1" id="KW-0812">Transmembrane</keyword>
<dbReference type="PANTHER" id="PTHR15576:SF1">
    <property type="entry name" value="RIBITOL-5-PHOSPHATE XYLOSYLTRANSFERASE 1"/>
    <property type="match status" value="1"/>
</dbReference>
<organism evidence="2 3">
    <name type="scientific">Rotaria magnacalcarata</name>
    <dbReference type="NCBI Taxonomy" id="392030"/>
    <lineage>
        <taxon>Eukaryota</taxon>
        <taxon>Metazoa</taxon>
        <taxon>Spiralia</taxon>
        <taxon>Gnathifera</taxon>
        <taxon>Rotifera</taxon>
        <taxon>Eurotatoria</taxon>
        <taxon>Bdelloidea</taxon>
        <taxon>Philodinida</taxon>
        <taxon>Philodinidae</taxon>
        <taxon>Rotaria</taxon>
    </lineage>
</organism>